<feature type="transmembrane region" description="Helical" evidence="7">
    <location>
        <begin position="157"/>
        <end position="181"/>
    </location>
</feature>
<dbReference type="GO" id="GO:0005886">
    <property type="term" value="C:plasma membrane"/>
    <property type="evidence" value="ECO:0007669"/>
    <property type="project" value="TreeGrafter"/>
</dbReference>
<dbReference type="Pfam" id="PF00209">
    <property type="entry name" value="SNF"/>
    <property type="match status" value="1"/>
</dbReference>
<dbReference type="STRING" id="7868.ENSCMIP00000005125"/>
<feature type="transmembrane region" description="Helical" evidence="7">
    <location>
        <begin position="64"/>
        <end position="81"/>
    </location>
</feature>
<proteinExistence type="predicted"/>
<evidence type="ECO:0000256" key="4">
    <source>
        <dbReference type="ARBA" id="ARBA00022989"/>
    </source>
</evidence>
<reference evidence="8" key="4">
    <citation type="submission" date="2025-08" db="UniProtKB">
        <authorList>
            <consortium name="Ensembl"/>
        </authorList>
    </citation>
    <scope>IDENTIFICATION</scope>
</reference>
<dbReference type="OMA" id="RICGSTY"/>
<evidence type="ECO:0000313" key="8">
    <source>
        <dbReference type="Ensembl" id="ENSCMIP00000005125.1"/>
    </source>
</evidence>
<accession>A0A4W3GQ64</accession>
<reference evidence="8" key="5">
    <citation type="submission" date="2025-09" db="UniProtKB">
        <authorList>
            <consortium name="Ensembl"/>
        </authorList>
    </citation>
    <scope>IDENTIFICATION</scope>
</reference>
<keyword evidence="4 7" id="KW-1133">Transmembrane helix</keyword>
<dbReference type="InterPro" id="IPR000175">
    <property type="entry name" value="Na/ntran_symport"/>
</dbReference>
<keyword evidence="5 7" id="KW-0472">Membrane</keyword>
<keyword evidence="9" id="KW-1185">Reference proteome</keyword>
<evidence type="ECO:0000256" key="5">
    <source>
        <dbReference type="ARBA" id="ARBA00023136"/>
    </source>
</evidence>
<protein>
    <submittedName>
        <fullName evidence="8">Uncharacterized protein</fullName>
    </submittedName>
</protein>
<name>A0A4W3GQ64_CALMI</name>
<dbReference type="InterPro" id="IPR037272">
    <property type="entry name" value="SNS_sf"/>
</dbReference>
<evidence type="ECO:0000313" key="9">
    <source>
        <dbReference type="Proteomes" id="UP000314986"/>
    </source>
</evidence>
<dbReference type="SUPFAM" id="SSF161070">
    <property type="entry name" value="SNF-like"/>
    <property type="match status" value="1"/>
</dbReference>
<dbReference type="GO" id="GO:0046872">
    <property type="term" value="F:metal ion binding"/>
    <property type="evidence" value="ECO:0007669"/>
    <property type="project" value="UniProtKB-KW"/>
</dbReference>
<reference evidence="9" key="2">
    <citation type="journal article" date="2007" name="PLoS Biol.">
        <title>Survey sequencing and comparative analysis of the elephant shark (Callorhinchus milii) genome.</title>
        <authorList>
            <person name="Venkatesh B."/>
            <person name="Kirkness E.F."/>
            <person name="Loh Y.H."/>
            <person name="Halpern A.L."/>
            <person name="Lee A.P."/>
            <person name="Johnson J."/>
            <person name="Dandona N."/>
            <person name="Viswanathan L.D."/>
            <person name="Tay A."/>
            <person name="Venter J.C."/>
            <person name="Strausberg R.L."/>
            <person name="Brenner S."/>
        </authorList>
    </citation>
    <scope>NUCLEOTIDE SEQUENCE [LARGE SCALE GENOMIC DNA]</scope>
</reference>
<organism evidence="8 9">
    <name type="scientific">Callorhinchus milii</name>
    <name type="common">Ghost shark</name>
    <dbReference type="NCBI Taxonomy" id="7868"/>
    <lineage>
        <taxon>Eukaryota</taxon>
        <taxon>Metazoa</taxon>
        <taxon>Chordata</taxon>
        <taxon>Craniata</taxon>
        <taxon>Vertebrata</taxon>
        <taxon>Chondrichthyes</taxon>
        <taxon>Holocephali</taxon>
        <taxon>Chimaeriformes</taxon>
        <taxon>Callorhinchidae</taxon>
        <taxon>Callorhinchus</taxon>
    </lineage>
</organism>
<evidence type="ECO:0000256" key="2">
    <source>
        <dbReference type="ARBA" id="ARBA00022448"/>
    </source>
</evidence>
<keyword evidence="3 7" id="KW-0812">Transmembrane</keyword>
<keyword evidence="6" id="KW-0479">Metal-binding</keyword>
<dbReference type="AlphaFoldDB" id="A0A4W3GQ64"/>
<keyword evidence="6" id="KW-0915">Sodium</keyword>
<dbReference type="PANTHER" id="PTHR11616:SF96">
    <property type="entry name" value="SODIUM- AND CHLORIDE-DEPENDENT CREATINE TRANSPORTER 1"/>
    <property type="match status" value="1"/>
</dbReference>
<evidence type="ECO:0000256" key="3">
    <source>
        <dbReference type="ARBA" id="ARBA00022692"/>
    </source>
</evidence>
<evidence type="ECO:0000256" key="1">
    <source>
        <dbReference type="ARBA" id="ARBA00004141"/>
    </source>
</evidence>
<evidence type="ECO:0000256" key="6">
    <source>
        <dbReference type="PIRSR" id="PIRSR600175-1"/>
    </source>
</evidence>
<keyword evidence="2" id="KW-0813">Transport</keyword>
<dbReference type="GeneTree" id="ENSGT00940000155869"/>
<reference evidence="9" key="3">
    <citation type="journal article" date="2014" name="Nature">
        <title>Elephant shark genome provides unique insights into gnathostome evolution.</title>
        <authorList>
            <consortium name="International Elephant Shark Genome Sequencing Consortium"/>
            <person name="Venkatesh B."/>
            <person name="Lee A.P."/>
            <person name="Ravi V."/>
            <person name="Maurya A.K."/>
            <person name="Lian M.M."/>
            <person name="Swann J.B."/>
            <person name="Ohta Y."/>
            <person name="Flajnik M.F."/>
            <person name="Sutoh Y."/>
            <person name="Kasahara M."/>
            <person name="Hoon S."/>
            <person name="Gangu V."/>
            <person name="Roy S.W."/>
            <person name="Irimia M."/>
            <person name="Korzh V."/>
            <person name="Kondrychyn I."/>
            <person name="Lim Z.W."/>
            <person name="Tay B.H."/>
            <person name="Tohari S."/>
            <person name="Kong K.W."/>
            <person name="Ho S."/>
            <person name="Lorente-Galdos B."/>
            <person name="Quilez J."/>
            <person name="Marques-Bonet T."/>
            <person name="Raney B.J."/>
            <person name="Ingham P.W."/>
            <person name="Tay A."/>
            <person name="Hillier L.W."/>
            <person name="Minx P."/>
            <person name="Boehm T."/>
            <person name="Wilson R.K."/>
            <person name="Brenner S."/>
            <person name="Warren W.C."/>
        </authorList>
    </citation>
    <scope>NUCLEOTIDE SEQUENCE [LARGE SCALE GENOMIC DNA]</scope>
</reference>
<feature type="transmembrane region" description="Helical" evidence="7">
    <location>
        <begin position="93"/>
        <end position="118"/>
    </location>
</feature>
<reference evidence="9" key="1">
    <citation type="journal article" date="2006" name="Science">
        <title>Ancient noncoding elements conserved in the human genome.</title>
        <authorList>
            <person name="Venkatesh B."/>
            <person name="Kirkness E.F."/>
            <person name="Loh Y.H."/>
            <person name="Halpern A.L."/>
            <person name="Lee A.P."/>
            <person name="Johnson J."/>
            <person name="Dandona N."/>
            <person name="Viswanathan L.D."/>
            <person name="Tay A."/>
            <person name="Venter J.C."/>
            <person name="Strausberg R.L."/>
            <person name="Brenner S."/>
        </authorList>
    </citation>
    <scope>NUCLEOTIDE SEQUENCE [LARGE SCALE GENOMIC DNA]</scope>
</reference>
<dbReference type="PRINTS" id="PR00176">
    <property type="entry name" value="NANEUSMPORT"/>
</dbReference>
<dbReference type="InParanoid" id="A0A4W3GQ64"/>
<feature type="binding site" evidence="6">
    <location>
        <position position="99"/>
    </location>
    <ligand>
        <name>Na(+)</name>
        <dbReference type="ChEBI" id="CHEBI:29101"/>
        <label>1</label>
    </ligand>
</feature>
<dbReference type="Ensembl" id="ENSCMIT00000005307.1">
    <property type="protein sequence ID" value="ENSCMIP00000005125.1"/>
    <property type="gene ID" value="ENSCMIG00000003025.1"/>
</dbReference>
<sequence>MRFFLTSPFQIVYFTATFPYVILIILLVRGVTLPGALDGILYYVRPDWSKLTEPQVWIDAGTQIFFSYAIGLGALTALGSYNQFNNDCYKDAFILSLINSGTSFFAGFVVFAILGFMAAEQGVDISEVAESGKDDNNNNVHLHNGSLTSGGLSLHCYVVIVIIILLYCCIAMLFILIGISLL</sequence>
<dbReference type="PROSITE" id="PS50267">
    <property type="entry name" value="NA_NEUROTRAN_SYMP_3"/>
    <property type="match status" value="1"/>
</dbReference>
<dbReference type="GO" id="GO:0005332">
    <property type="term" value="F:gamma-aminobutyric acid:sodium:chloride symporter activity"/>
    <property type="evidence" value="ECO:0007669"/>
    <property type="project" value="TreeGrafter"/>
</dbReference>
<feature type="binding site" evidence="6">
    <location>
        <position position="67"/>
    </location>
    <ligand>
        <name>Na(+)</name>
        <dbReference type="ChEBI" id="CHEBI:29101"/>
        <label>1</label>
    </ligand>
</feature>
<comment type="subcellular location">
    <subcellularLocation>
        <location evidence="1">Membrane</location>
        <topology evidence="1">Multi-pass membrane protein</topology>
    </subcellularLocation>
</comment>
<dbReference type="PANTHER" id="PTHR11616">
    <property type="entry name" value="SODIUM/CHLORIDE DEPENDENT TRANSPORTER"/>
    <property type="match status" value="1"/>
</dbReference>
<evidence type="ECO:0000256" key="7">
    <source>
        <dbReference type="SAM" id="Phobius"/>
    </source>
</evidence>
<feature type="transmembrane region" description="Helical" evidence="7">
    <location>
        <begin position="12"/>
        <end position="44"/>
    </location>
</feature>
<dbReference type="Proteomes" id="UP000314986">
    <property type="component" value="Unassembled WGS sequence"/>
</dbReference>